<sequence>MIRQMPKQISTKEFSLSIDGFAAKLNLENYTAIVRGKWRLLRGTDTSGNFTTVLIGPYAVSPDLTGYQILIAAGYQPVDAMQALGLDHKHLRTMQKEHRKRVAQSKAAPRRGNTNSLDDLQGK</sequence>
<dbReference type="EMBL" id="MZ443785">
    <property type="protein sequence ID" value="UAW96777.1"/>
    <property type="molecule type" value="Genomic_DNA"/>
</dbReference>
<evidence type="ECO:0000256" key="1">
    <source>
        <dbReference type="SAM" id="MobiDB-lite"/>
    </source>
</evidence>
<keyword evidence="3" id="KW-1185">Reference proteome</keyword>
<feature type="compositionally biased region" description="Basic residues" evidence="1">
    <location>
        <begin position="94"/>
        <end position="103"/>
    </location>
</feature>
<dbReference type="Proteomes" id="UP000827717">
    <property type="component" value="Segment"/>
</dbReference>
<feature type="compositionally biased region" description="Polar residues" evidence="1">
    <location>
        <begin position="112"/>
        <end position="123"/>
    </location>
</feature>
<reference evidence="2 3" key="1">
    <citation type="submission" date="2021-06" db="EMBL/GenBank/DDBJ databases">
        <title>Complete genome sequence of Erwinia phage pEa_SNUABM_22.</title>
        <authorList>
            <person name="Kim S.G."/>
            <person name="Park S.C."/>
        </authorList>
    </citation>
    <scope>NUCLEOTIDE SEQUENCE [LARGE SCALE GENOMIC DNA]</scope>
    <source>
        <strain evidence="3">pEa_SNUABM_22</strain>
    </source>
</reference>
<proteinExistence type="predicted"/>
<evidence type="ECO:0000313" key="3">
    <source>
        <dbReference type="Proteomes" id="UP000827717"/>
    </source>
</evidence>
<gene>
    <name evidence="2" type="ORF">pEaSNUABM22_00290</name>
</gene>
<name>A0AAE8XRH5_9CAUD</name>
<feature type="region of interest" description="Disordered" evidence="1">
    <location>
        <begin position="94"/>
        <end position="123"/>
    </location>
</feature>
<organism evidence="2 3">
    <name type="scientific">Erwinia phage pEa_SNUABM_22</name>
    <dbReference type="NCBI Taxonomy" id="2869549"/>
    <lineage>
        <taxon>Viruses</taxon>
        <taxon>Duplodnaviria</taxon>
        <taxon>Heunggongvirae</taxon>
        <taxon>Uroviricota</taxon>
        <taxon>Caudoviricetes</taxon>
        <taxon>Alexandravirus</taxon>
        <taxon>Alexandravirus SNUABM22</taxon>
    </lineage>
</organism>
<evidence type="ECO:0000313" key="2">
    <source>
        <dbReference type="EMBL" id="UAW96777.1"/>
    </source>
</evidence>
<protein>
    <submittedName>
        <fullName evidence="2">Uncharacterized protein</fullName>
    </submittedName>
</protein>
<accession>A0AAE8XRH5</accession>